<organism evidence="4 5">
    <name type="scientific">Terrilactibacillus laevilacticus</name>
    <dbReference type="NCBI Taxonomy" id="1380157"/>
    <lineage>
        <taxon>Bacteria</taxon>
        <taxon>Bacillati</taxon>
        <taxon>Bacillota</taxon>
        <taxon>Bacilli</taxon>
        <taxon>Bacillales</taxon>
        <taxon>Bacillaceae</taxon>
        <taxon>Terrilactibacillus</taxon>
    </lineage>
</organism>
<dbReference type="PANTHER" id="PTHR43626:SF4">
    <property type="entry name" value="GCN5-RELATED N-ACETYLTRANSFERASE 2, CHLOROPLASTIC"/>
    <property type="match status" value="1"/>
</dbReference>
<feature type="domain" description="N-acetyltransferase" evidence="3">
    <location>
        <begin position="7"/>
        <end position="134"/>
    </location>
</feature>
<evidence type="ECO:0000256" key="2">
    <source>
        <dbReference type="ARBA" id="ARBA00023315"/>
    </source>
</evidence>
<dbReference type="GO" id="GO:0016746">
    <property type="term" value="F:acyltransferase activity"/>
    <property type="evidence" value="ECO:0007669"/>
    <property type="project" value="UniProtKB-KW"/>
</dbReference>
<evidence type="ECO:0000313" key="4">
    <source>
        <dbReference type="EMBL" id="MFD2617218.1"/>
    </source>
</evidence>
<dbReference type="Proteomes" id="UP001597458">
    <property type="component" value="Unassembled WGS sequence"/>
</dbReference>
<keyword evidence="1 4" id="KW-0808">Transferase</keyword>
<evidence type="ECO:0000256" key="1">
    <source>
        <dbReference type="ARBA" id="ARBA00022679"/>
    </source>
</evidence>
<evidence type="ECO:0000259" key="3">
    <source>
        <dbReference type="PROSITE" id="PS51186"/>
    </source>
</evidence>
<reference evidence="5" key="1">
    <citation type="journal article" date="2019" name="Int. J. Syst. Evol. Microbiol.">
        <title>The Global Catalogue of Microorganisms (GCM) 10K type strain sequencing project: providing services to taxonomists for standard genome sequencing and annotation.</title>
        <authorList>
            <consortium name="The Broad Institute Genomics Platform"/>
            <consortium name="The Broad Institute Genome Sequencing Center for Infectious Disease"/>
            <person name="Wu L."/>
            <person name="Ma J."/>
        </authorList>
    </citation>
    <scope>NUCLEOTIDE SEQUENCE [LARGE SCALE GENOMIC DNA]</scope>
    <source>
        <strain evidence="5">TISTR 2241</strain>
    </source>
</reference>
<keyword evidence="5" id="KW-1185">Reference proteome</keyword>
<comment type="caution">
    <text evidence="4">The sequence shown here is derived from an EMBL/GenBank/DDBJ whole genome shotgun (WGS) entry which is preliminary data.</text>
</comment>
<dbReference type="EMBL" id="JBHUMR010000009">
    <property type="protein sequence ID" value="MFD2617218.1"/>
    <property type="molecule type" value="Genomic_DNA"/>
</dbReference>
<dbReference type="SUPFAM" id="SSF55729">
    <property type="entry name" value="Acyl-CoA N-acyltransferases (Nat)"/>
    <property type="match status" value="1"/>
</dbReference>
<dbReference type="InterPro" id="IPR000182">
    <property type="entry name" value="GNAT_dom"/>
</dbReference>
<dbReference type="RefSeq" id="WP_141190901.1">
    <property type="nucleotide sequence ID" value="NZ_JBHUMR010000009.1"/>
</dbReference>
<dbReference type="EC" id="2.3.-.-" evidence="4"/>
<evidence type="ECO:0000313" key="5">
    <source>
        <dbReference type="Proteomes" id="UP001597458"/>
    </source>
</evidence>
<sequence length="134" mass="15399">MGIDYSFDVSKATKHQLTQLFKSLEWKSGNYPEKLEKAIQQSHRVVTAWDGDKLIGLVNALSDGILNVYFHYVLIHPSYQHQGIGKKLINMMLEVYRDFPTKILVSYPESIPFYKKLGFEIKEGSAPMVISELF</sequence>
<dbReference type="InterPro" id="IPR045039">
    <property type="entry name" value="NSI-like"/>
</dbReference>
<proteinExistence type="predicted"/>
<dbReference type="InterPro" id="IPR016181">
    <property type="entry name" value="Acyl_CoA_acyltransferase"/>
</dbReference>
<dbReference type="CDD" id="cd04301">
    <property type="entry name" value="NAT_SF"/>
    <property type="match status" value="1"/>
</dbReference>
<keyword evidence="2 4" id="KW-0012">Acyltransferase</keyword>
<name>A0ABW5PQX2_9BACI</name>
<dbReference type="Pfam" id="PF00583">
    <property type="entry name" value="Acetyltransf_1"/>
    <property type="match status" value="1"/>
</dbReference>
<dbReference type="PANTHER" id="PTHR43626">
    <property type="entry name" value="ACYL-COA N-ACYLTRANSFERASE"/>
    <property type="match status" value="1"/>
</dbReference>
<gene>
    <name evidence="4" type="ORF">ACFSTF_07825</name>
</gene>
<dbReference type="Gene3D" id="3.40.630.30">
    <property type="match status" value="1"/>
</dbReference>
<dbReference type="PROSITE" id="PS51186">
    <property type="entry name" value="GNAT"/>
    <property type="match status" value="1"/>
</dbReference>
<accession>A0ABW5PQX2</accession>
<protein>
    <submittedName>
        <fullName evidence="4">GNAT family N-acetyltransferase</fullName>
        <ecNumber evidence="4">2.3.-.-</ecNumber>
    </submittedName>
</protein>